<dbReference type="GO" id="GO:0006813">
    <property type="term" value="P:potassium ion transport"/>
    <property type="evidence" value="ECO:0007669"/>
    <property type="project" value="InterPro"/>
</dbReference>
<keyword evidence="4" id="KW-0813">Transport</keyword>
<keyword evidence="4" id="KW-0406">Ion transport</keyword>
<dbReference type="InterPro" id="IPR013099">
    <property type="entry name" value="K_chnl_dom"/>
</dbReference>
<name>A0A3N6R0W1_9CYAN</name>
<dbReference type="Pfam" id="PF07885">
    <property type="entry name" value="Ion_trans_2"/>
    <property type="match status" value="1"/>
</dbReference>
<feature type="transmembrane region" description="Helical" evidence="2">
    <location>
        <begin position="294"/>
        <end position="314"/>
    </location>
</feature>
<evidence type="ECO:0000313" key="4">
    <source>
        <dbReference type="EMBL" id="RQH45181.1"/>
    </source>
</evidence>
<dbReference type="Gene3D" id="3.40.50.720">
    <property type="entry name" value="NAD(P)-binding Rossmann-like Domain"/>
    <property type="match status" value="2"/>
</dbReference>
<dbReference type="OrthoDB" id="440986at2"/>
<feature type="domain" description="RCK N-terminal" evidence="3">
    <location>
        <begin position="335"/>
        <end position="454"/>
    </location>
</feature>
<organism evidence="4 5">
    <name type="scientific">Okeania hirsuta</name>
    <dbReference type="NCBI Taxonomy" id="1458930"/>
    <lineage>
        <taxon>Bacteria</taxon>
        <taxon>Bacillati</taxon>
        <taxon>Cyanobacteriota</taxon>
        <taxon>Cyanophyceae</taxon>
        <taxon>Oscillatoriophycideae</taxon>
        <taxon>Oscillatoriales</taxon>
        <taxon>Microcoleaceae</taxon>
        <taxon>Okeania</taxon>
    </lineage>
</organism>
<keyword evidence="5" id="KW-1185">Reference proteome</keyword>
<sequence>MKPRIIVCGLGRTGYKVFRLLRQQGATVVGISDRPLRGEGTEIIVGNFRSASTLLAAGIQSAHTLVLAGKDESVNLAVLMLARILNPKIRIINRLFNTSLGDRLDHTLTDHTTMSVSALAAPVFAFAALGNHAIGQLHIYNQTWPMREELIGHNHPWKGRKLSSLWDDRSLMLIYYIPVADPIDLVSAVVEERELQVGDRLILSSKPKLRTRRQNLVYYLFKIFGRLRQFQRHSKSAVILNLALLVTVLFCTITYISINLNNSFVDSLYFTVGMITGAGGNEKIAEQAPGSIKIFTSIMMLVGTAIVGICYALLNDFVLGTRFQEYWDAARIPLKQHYIICGFGGIGLHIAEQLIGSGYEVVVVERNPSCRFLSTARSMKIPVIEGDASLSTTLEVANIEKAEALLAVTGNDIVNLEIALSAKGLVPKITVVVRSQDPHLALMVQQVFEFESVLSPTELASPAFAAAAIGGRILGNGITTDSLWVALATLITPGHPFCGKIVQQAASSADFVPLYIESNGKEIHGWELLNATLNSGDVLYLTMPANRLDQLWRDAPIQLISNAVK</sequence>
<dbReference type="InterPro" id="IPR036291">
    <property type="entry name" value="NAD(P)-bd_dom_sf"/>
</dbReference>
<comment type="caution">
    <text evidence="4">The sequence shown here is derived from an EMBL/GenBank/DDBJ whole genome shotgun (WGS) entry which is preliminary data.</text>
</comment>
<dbReference type="GO" id="GO:0034220">
    <property type="term" value="P:monoatomic ion transmembrane transport"/>
    <property type="evidence" value="ECO:0007669"/>
    <property type="project" value="UniProtKB-KW"/>
</dbReference>
<feature type="transmembrane region" description="Helical" evidence="2">
    <location>
        <begin position="238"/>
        <end position="258"/>
    </location>
</feature>
<dbReference type="AlphaFoldDB" id="A0A3N6R0W1"/>
<keyword evidence="4" id="KW-0407">Ion channel</keyword>
<evidence type="ECO:0000313" key="5">
    <source>
        <dbReference type="Proteomes" id="UP000269154"/>
    </source>
</evidence>
<dbReference type="SUPFAM" id="SSF51735">
    <property type="entry name" value="NAD(P)-binding Rossmann-fold domains"/>
    <property type="match status" value="2"/>
</dbReference>
<dbReference type="RefSeq" id="WP_124143569.1">
    <property type="nucleotide sequence ID" value="NZ_CAWOKI010000353.1"/>
</dbReference>
<evidence type="ECO:0000259" key="3">
    <source>
        <dbReference type="PROSITE" id="PS51201"/>
    </source>
</evidence>
<dbReference type="Proteomes" id="UP000269154">
    <property type="component" value="Unassembled WGS sequence"/>
</dbReference>
<gene>
    <name evidence="4" type="ORF">D5R40_10890</name>
</gene>
<comment type="subcellular location">
    <subcellularLocation>
        <location evidence="1">Cell membrane</location>
        <topology evidence="1">Multi-pass membrane protein</topology>
    </subcellularLocation>
</comment>
<reference evidence="4 5" key="1">
    <citation type="journal article" date="2018" name="ACS Chem. Biol.">
        <title>Ketoreductase domain dysfunction expands chemodiversity: malyngamide biosynthesis in the cyanobacterium Okeania hirsuta.</title>
        <authorList>
            <person name="Moss N.A."/>
            <person name="Leao T."/>
            <person name="Rankin M."/>
            <person name="McCullough T.M."/>
            <person name="Qu P."/>
            <person name="Korobeynikov A."/>
            <person name="Smith J.L."/>
            <person name="Gerwick L."/>
            <person name="Gerwick W.H."/>
        </authorList>
    </citation>
    <scope>NUCLEOTIDE SEQUENCE [LARGE SCALE GENOMIC DNA]</scope>
    <source>
        <strain evidence="4 5">PAB10Feb10-1</strain>
    </source>
</reference>
<dbReference type="PANTHER" id="PTHR43833:SF11">
    <property type="entry name" value="VOLTAGE-GATED POTASSIUM CHANNEL KCH"/>
    <property type="match status" value="1"/>
</dbReference>
<dbReference type="SUPFAM" id="SSF81324">
    <property type="entry name" value="Voltage-gated potassium channels"/>
    <property type="match status" value="1"/>
</dbReference>
<protein>
    <submittedName>
        <fullName evidence="4">Potassium channel protein</fullName>
    </submittedName>
</protein>
<evidence type="ECO:0000256" key="2">
    <source>
        <dbReference type="SAM" id="Phobius"/>
    </source>
</evidence>
<dbReference type="Pfam" id="PF02254">
    <property type="entry name" value="TrkA_N"/>
    <property type="match status" value="2"/>
</dbReference>
<dbReference type="EMBL" id="RCBY01000048">
    <property type="protein sequence ID" value="RQH45181.1"/>
    <property type="molecule type" value="Genomic_DNA"/>
</dbReference>
<accession>A0A3N6R0W1</accession>
<keyword evidence="2" id="KW-0812">Transmembrane</keyword>
<dbReference type="InterPro" id="IPR003148">
    <property type="entry name" value="RCK_N"/>
</dbReference>
<proteinExistence type="predicted"/>
<dbReference type="Gene3D" id="1.10.287.70">
    <property type="match status" value="1"/>
</dbReference>
<dbReference type="PANTHER" id="PTHR43833">
    <property type="entry name" value="POTASSIUM CHANNEL PROTEIN 2-RELATED-RELATED"/>
    <property type="match status" value="1"/>
</dbReference>
<dbReference type="InterPro" id="IPR050721">
    <property type="entry name" value="Trk_Ktr_HKT_K-transport"/>
</dbReference>
<dbReference type="PROSITE" id="PS51201">
    <property type="entry name" value="RCK_N"/>
    <property type="match status" value="1"/>
</dbReference>
<keyword evidence="2" id="KW-1133">Transmembrane helix</keyword>
<keyword evidence="2" id="KW-0472">Membrane</keyword>
<evidence type="ECO:0000256" key="1">
    <source>
        <dbReference type="ARBA" id="ARBA00004651"/>
    </source>
</evidence>